<dbReference type="KEGG" id="llh:I41_54260"/>
<evidence type="ECO:0000313" key="4">
    <source>
        <dbReference type="Proteomes" id="UP000317909"/>
    </source>
</evidence>
<dbReference type="Proteomes" id="UP000317909">
    <property type="component" value="Chromosome"/>
</dbReference>
<keyword evidence="4" id="KW-1185">Reference proteome</keyword>
<evidence type="ECO:0000313" key="3">
    <source>
        <dbReference type="EMBL" id="QDT76181.1"/>
    </source>
</evidence>
<reference evidence="3 4" key="1">
    <citation type="submission" date="2019-02" db="EMBL/GenBank/DDBJ databases">
        <title>Deep-cultivation of Planctomycetes and their phenomic and genomic characterization uncovers novel biology.</title>
        <authorList>
            <person name="Wiegand S."/>
            <person name="Jogler M."/>
            <person name="Boedeker C."/>
            <person name="Pinto D."/>
            <person name="Vollmers J."/>
            <person name="Rivas-Marin E."/>
            <person name="Kohn T."/>
            <person name="Peeters S.H."/>
            <person name="Heuer A."/>
            <person name="Rast P."/>
            <person name="Oberbeckmann S."/>
            <person name="Bunk B."/>
            <person name="Jeske O."/>
            <person name="Meyerdierks A."/>
            <person name="Storesund J.E."/>
            <person name="Kallscheuer N."/>
            <person name="Luecker S."/>
            <person name="Lage O.M."/>
            <person name="Pohl T."/>
            <person name="Merkel B.J."/>
            <person name="Hornburger P."/>
            <person name="Mueller R.-W."/>
            <person name="Bruemmer F."/>
            <person name="Labrenz M."/>
            <person name="Spormann A.M."/>
            <person name="Op den Camp H."/>
            <person name="Overmann J."/>
            <person name="Amann R."/>
            <person name="Jetten M.S.M."/>
            <person name="Mascher T."/>
            <person name="Medema M.H."/>
            <person name="Devos D.P."/>
            <person name="Kaster A.-K."/>
            <person name="Ovreas L."/>
            <person name="Rohde M."/>
            <person name="Galperin M.Y."/>
            <person name="Jogler C."/>
        </authorList>
    </citation>
    <scope>NUCLEOTIDE SEQUENCE [LARGE SCALE GENOMIC DNA]</scope>
    <source>
        <strain evidence="3 4">I41</strain>
    </source>
</reference>
<protein>
    <submittedName>
        <fullName evidence="3">Uncharacterized protein</fullName>
    </submittedName>
</protein>
<dbReference type="AlphaFoldDB" id="A0A517U6C3"/>
<name>A0A517U6C3_9BACT</name>
<sequence precursor="true">MASAATEVRHVSGSTHPMRSDRRSRFWPLGCAALLLVGGTSAAHAQQATPVAANAAPAPAPGDFAPGVLTTIPPSVDREDVISSHDVPEILADKSLEWTPSSTTKSRTLFEMAKDAVFINDVWCLEFAFKPLRMIEVDVPQPSGRVQRKNIWYMVYRVRNTGAGLTGKANDDGTFETAAKSTDEIRFVPELVLASNDRSAGQRVRKAYLDRIVPAALGPIQQRELPRGELFNSAELATQLLKIEGGRTQQGVWGVAMWEDVDPQIDFFSIYVRGLSNGLAWTDPPGALKLGDPPGTGRKFTYKTLQLNFWRPGDDIGQTEREIRFGTAPQRADFYDSGEGVAYRWVYR</sequence>
<feature type="chain" id="PRO_5021947004" evidence="2">
    <location>
        <begin position="46"/>
        <end position="348"/>
    </location>
</feature>
<evidence type="ECO:0000256" key="1">
    <source>
        <dbReference type="SAM" id="MobiDB-lite"/>
    </source>
</evidence>
<evidence type="ECO:0000256" key="2">
    <source>
        <dbReference type="SAM" id="SignalP"/>
    </source>
</evidence>
<proteinExistence type="predicted"/>
<dbReference type="EMBL" id="CP036339">
    <property type="protein sequence ID" value="QDT76181.1"/>
    <property type="molecule type" value="Genomic_DNA"/>
</dbReference>
<feature type="signal peptide" evidence="2">
    <location>
        <begin position="1"/>
        <end position="45"/>
    </location>
</feature>
<accession>A0A517U6C3</accession>
<feature type="region of interest" description="Disordered" evidence="1">
    <location>
        <begin position="1"/>
        <end position="22"/>
    </location>
</feature>
<gene>
    <name evidence="3" type="ORF">I41_54260</name>
</gene>
<keyword evidence="2" id="KW-0732">Signal</keyword>
<organism evidence="3 4">
    <name type="scientific">Lacipirellula limnantheis</name>
    <dbReference type="NCBI Taxonomy" id="2528024"/>
    <lineage>
        <taxon>Bacteria</taxon>
        <taxon>Pseudomonadati</taxon>
        <taxon>Planctomycetota</taxon>
        <taxon>Planctomycetia</taxon>
        <taxon>Pirellulales</taxon>
        <taxon>Lacipirellulaceae</taxon>
        <taxon>Lacipirellula</taxon>
    </lineage>
</organism>